<name>A0A3N9X6B3_9ACTN</name>
<dbReference type="AlphaFoldDB" id="A0A3N9X6B3"/>
<evidence type="ECO:0000259" key="2">
    <source>
        <dbReference type="Pfam" id="PF01370"/>
    </source>
</evidence>
<dbReference type="Gene3D" id="3.40.50.720">
    <property type="entry name" value="NAD(P)-binding Rossmann-like Domain"/>
    <property type="match status" value="1"/>
</dbReference>
<feature type="domain" description="NAD-dependent epimerase/dehydratase" evidence="2">
    <location>
        <begin position="4"/>
        <end position="239"/>
    </location>
</feature>
<gene>
    <name evidence="3" type="ORF">DDE19_34560</name>
</gene>
<protein>
    <submittedName>
        <fullName evidence="3">GDP-mannose 4,6-dehydratase</fullName>
    </submittedName>
</protein>
<proteinExistence type="inferred from homology"/>
<dbReference type="PROSITE" id="PS00061">
    <property type="entry name" value="ADH_SHORT"/>
    <property type="match status" value="1"/>
</dbReference>
<reference evidence="3 4" key="1">
    <citation type="submission" date="2018-04" db="EMBL/GenBank/DDBJ databases">
        <title>Micromonosporas from Atacama Desert.</title>
        <authorList>
            <person name="Carro L."/>
            <person name="Klenk H.-P."/>
            <person name="Goodfellow M."/>
        </authorList>
    </citation>
    <scope>NUCLEOTIDE SEQUENCE [LARGE SCALE GENOMIC DNA]</scope>
    <source>
        <strain evidence="3 4">LB19</strain>
    </source>
</reference>
<dbReference type="Proteomes" id="UP000278981">
    <property type="component" value="Unassembled WGS sequence"/>
</dbReference>
<dbReference type="OrthoDB" id="9801785at2"/>
<dbReference type="EMBL" id="QDGB01000439">
    <property type="protein sequence ID" value="RQX08636.1"/>
    <property type="molecule type" value="Genomic_DNA"/>
</dbReference>
<accession>A0A3N9X6B3</accession>
<organism evidence="3 4">
    <name type="scientific">Micromonospora ureilytica</name>
    <dbReference type="NCBI Taxonomy" id="709868"/>
    <lineage>
        <taxon>Bacteria</taxon>
        <taxon>Bacillati</taxon>
        <taxon>Actinomycetota</taxon>
        <taxon>Actinomycetes</taxon>
        <taxon>Micromonosporales</taxon>
        <taxon>Micromonosporaceae</taxon>
        <taxon>Micromonospora</taxon>
    </lineage>
</organism>
<sequence length="321" mass="34276">MRTLITGGAGFIGSNLARAAMVDPAVQGVTVLDDLSIGLRDNLDGLDVELIEGSILDPAALDAAMAGCEAVVHLAALPSVPRSLNDPLASHHANATGTLMVLEAARRHRVGHVLVASSSSVYGMNPALPKTELTWTRPMSPYAASKLATEAYALAHQASFGLPTLAFRFFNVFGPGQRHDHAYAAVIPRFVHAALHDEPAVVHGDGTQSRDFTYVGTVCDVILDALRRRVHHPHPVNLAFGARASLLRVLDELEWLCGRPIAREYAPPRTGDVAHSLADNATLRQLFPDVAPVARSEGLRATVEWMAGRLDAERAVAAAPR</sequence>
<evidence type="ECO:0000256" key="1">
    <source>
        <dbReference type="ARBA" id="ARBA00007637"/>
    </source>
</evidence>
<dbReference type="Pfam" id="PF01370">
    <property type="entry name" value="Epimerase"/>
    <property type="match status" value="1"/>
</dbReference>
<dbReference type="InterPro" id="IPR001509">
    <property type="entry name" value="Epimerase_deHydtase"/>
</dbReference>
<dbReference type="RefSeq" id="WP_124823431.1">
    <property type="nucleotide sequence ID" value="NZ_QDGB01000439.1"/>
</dbReference>
<comment type="similarity">
    <text evidence="1">Belongs to the NAD(P)-dependent epimerase/dehydratase family.</text>
</comment>
<evidence type="ECO:0000313" key="4">
    <source>
        <dbReference type="Proteomes" id="UP000278981"/>
    </source>
</evidence>
<dbReference type="InterPro" id="IPR036291">
    <property type="entry name" value="NAD(P)-bd_dom_sf"/>
</dbReference>
<dbReference type="Gene3D" id="3.90.25.10">
    <property type="entry name" value="UDP-galactose 4-epimerase, domain 1"/>
    <property type="match status" value="1"/>
</dbReference>
<dbReference type="SUPFAM" id="SSF51735">
    <property type="entry name" value="NAD(P)-binding Rossmann-fold domains"/>
    <property type="match status" value="1"/>
</dbReference>
<comment type="caution">
    <text evidence="3">The sequence shown here is derived from an EMBL/GenBank/DDBJ whole genome shotgun (WGS) entry which is preliminary data.</text>
</comment>
<dbReference type="InterPro" id="IPR020904">
    <property type="entry name" value="Sc_DH/Rdtase_CS"/>
</dbReference>
<evidence type="ECO:0000313" key="3">
    <source>
        <dbReference type="EMBL" id="RQX08636.1"/>
    </source>
</evidence>
<dbReference type="PANTHER" id="PTHR43000">
    <property type="entry name" value="DTDP-D-GLUCOSE 4,6-DEHYDRATASE-RELATED"/>
    <property type="match status" value="1"/>
</dbReference>